<dbReference type="RefSeq" id="WP_382386166.1">
    <property type="nucleotide sequence ID" value="NZ_JBHLWI010000007.1"/>
</dbReference>
<dbReference type="Proteomes" id="UP001589797">
    <property type="component" value="Unassembled WGS sequence"/>
</dbReference>
<keyword evidence="3" id="KW-1185">Reference proteome</keyword>
<dbReference type="Pfam" id="PF00581">
    <property type="entry name" value="Rhodanese"/>
    <property type="match status" value="1"/>
</dbReference>
<dbReference type="InterPro" id="IPR050229">
    <property type="entry name" value="GlpE_sulfurtransferase"/>
</dbReference>
<evidence type="ECO:0000313" key="3">
    <source>
        <dbReference type="Proteomes" id="UP001589797"/>
    </source>
</evidence>
<dbReference type="SUPFAM" id="SSF52821">
    <property type="entry name" value="Rhodanese/Cell cycle control phosphatase"/>
    <property type="match status" value="1"/>
</dbReference>
<reference evidence="2 3" key="1">
    <citation type="submission" date="2024-09" db="EMBL/GenBank/DDBJ databases">
        <authorList>
            <person name="Sun Q."/>
            <person name="Mori K."/>
        </authorList>
    </citation>
    <scope>NUCLEOTIDE SEQUENCE [LARGE SCALE GENOMIC DNA]</scope>
    <source>
        <strain evidence="2 3">CCM 7650</strain>
    </source>
</reference>
<protein>
    <submittedName>
        <fullName evidence="2">Rhodanese-like domain-containing protein</fullName>
    </submittedName>
</protein>
<sequence>MFNFFKTKPKNYIDLSCEDFQKGMTAGDAVIIDVRTAGEFNSGKIKGARNIDIMSPSFMAQIQNLPKDKKYYIYCRSGNRSGQACDIMSEIGFENTYNLASGIMNWPYEVV</sequence>
<dbReference type="EMBL" id="JBHLWI010000007">
    <property type="protein sequence ID" value="MFC0261720.1"/>
    <property type="molecule type" value="Genomic_DNA"/>
</dbReference>
<dbReference type="InterPro" id="IPR036873">
    <property type="entry name" value="Rhodanese-like_dom_sf"/>
</dbReference>
<evidence type="ECO:0000313" key="2">
    <source>
        <dbReference type="EMBL" id="MFC0261720.1"/>
    </source>
</evidence>
<evidence type="ECO:0000259" key="1">
    <source>
        <dbReference type="PROSITE" id="PS50206"/>
    </source>
</evidence>
<comment type="caution">
    <text evidence="2">The sequence shown here is derived from an EMBL/GenBank/DDBJ whole genome shotgun (WGS) entry which is preliminary data.</text>
</comment>
<dbReference type="PROSITE" id="PS50206">
    <property type="entry name" value="RHODANESE_3"/>
    <property type="match status" value="1"/>
</dbReference>
<organism evidence="2 3">
    <name type="scientific">Fontibacter flavus</name>
    <dbReference type="NCBI Taxonomy" id="654838"/>
    <lineage>
        <taxon>Bacteria</taxon>
        <taxon>Pseudomonadati</taxon>
        <taxon>Bacteroidota</taxon>
        <taxon>Cytophagia</taxon>
        <taxon>Cytophagales</taxon>
        <taxon>Cyclobacteriaceae</taxon>
        <taxon>Fontibacter</taxon>
    </lineage>
</organism>
<dbReference type="CDD" id="cd00158">
    <property type="entry name" value="RHOD"/>
    <property type="match status" value="1"/>
</dbReference>
<accession>A0ABV6FQX6</accession>
<dbReference type="Gene3D" id="3.40.250.10">
    <property type="entry name" value="Rhodanese-like domain"/>
    <property type="match status" value="1"/>
</dbReference>
<name>A0ABV6FQX6_9BACT</name>
<dbReference type="PANTHER" id="PTHR43031">
    <property type="entry name" value="FAD-DEPENDENT OXIDOREDUCTASE"/>
    <property type="match status" value="1"/>
</dbReference>
<dbReference type="PANTHER" id="PTHR43031:SF1">
    <property type="entry name" value="PYRIDINE NUCLEOTIDE-DISULPHIDE OXIDOREDUCTASE"/>
    <property type="match status" value="1"/>
</dbReference>
<dbReference type="InterPro" id="IPR001763">
    <property type="entry name" value="Rhodanese-like_dom"/>
</dbReference>
<feature type="domain" description="Rhodanese" evidence="1">
    <location>
        <begin position="25"/>
        <end position="110"/>
    </location>
</feature>
<dbReference type="SMART" id="SM00450">
    <property type="entry name" value="RHOD"/>
    <property type="match status" value="1"/>
</dbReference>
<gene>
    <name evidence="2" type="ORF">ACFFIP_03435</name>
</gene>
<proteinExistence type="predicted"/>